<dbReference type="EMBL" id="JAHQIW010000101">
    <property type="protein sequence ID" value="KAJ1346024.1"/>
    <property type="molecule type" value="Genomic_DNA"/>
</dbReference>
<dbReference type="Proteomes" id="UP001196413">
    <property type="component" value="Unassembled WGS sequence"/>
</dbReference>
<name>A0AAD5MDN6_PARTN</name>
<proteinExistence type="predicted"/>
<keyword evidence="2" id="KW-1185">Reference proteome</keyword>
<protein>
    <submittedName>
        <fullName evidence="1">Uncharacterized protein</fullName>
    </submittedName>
</protein>
<evidence type="ECO:0000313" key="2">
    <source>
        <dbReference type="Proteomes" id="UP001196413"/>
    </source>
</evidence>
<comment type="caution">
    <text evidence="1">The sequence shown here is derived from an EMBL/GenBank/DDBJ whole genome shotgun (WGS) entry which is preliminary data.</text>
</comment>
<gene>
    <name evidence="1" type="ORF">KIN20_000690</name>
</gene>
<dbReference type="AlphaFoldDB" id="A0AAD5MDN6"/>
<sequence>MFRTASNVCTGKERKVESLILARKIAISNGYDTVEASQKQLSARFAAKEMCDADGEGAVSHVTMPNSTANS</sequence>
<reference evidence="1" key="1">
    <citation type="submission" date="2021-06" db="EMBL/GenBank/DDBJ databases">
        <title>Parelaphostrongylus tenuis whole genome reference sequence.</title>
        <authorList>
            <person name="Garwood T.J."/>
            <person name="Larsen P.A."/>
            <person name="Fountain-Jones N.M."/>
            <person name="Garbe J.R."/>
            <person name="Macchietto M.G."/>
            <person name="Kania S.A."/>
            <person name="Gerhold R.W."/>
            <person name="Richards J.E."/>
            <person name="Wolf T.M."/>
        </authorList>
    </citation>
    <scope>NUCLEOTIDE SEQUENCE</scope>
    <source>
        <strain evidence="1">MNPRO001-30</strain>
        <tissue evidence="1">Meninges</tissue>
    </source>
</reference>
<evidence type="ECO:0000313" key="1">
    <source>
        <dbReference type="EMBL" id="KAJ1346024.1"/>
    </source>
</evidence>
<organism evidence="1 2">
    <name type="scientific">Parelaphostrongylus tenuis</name>
    <name type="common">Meningeal worm</name>
    <dbReference type="NCBI Taxonomy" id="148309"/>
    <lineage>
        <taxon>Eukaryota</taxon>
        <taxon>Metazoa</taxon>
        <taxon>Ecdysozoa</taxon>
        <taxon>Nematoda</taxon>
        <taxon>Chromadorea</taxon>
        <taxon>Rhabditida</taxon>
        <taxon>Rhabditina</taxon>
        <taxon>Rhabditomorpha</taxon>
        <taxon>Strongyloidea</taxon>
        <taxon>Metastrongylidae</taxon>
        <taxon>Parelaphostrongylus</taxon>
    </lineage>
</organism>
<accession>A0AAD5MDN6</accession>